<name>E6PKX3_9ZZZZ</name>
<accession>E6PKX3</accession>
<protein>
    <submittedName>
        <fullName evidence="1">Uncharacterized protein</fullName>
    </submittedName>
</protein>
<sequence>MWQSRTAMADSAGLLFGTVLEHCRWTVSGGLETALMGCRSMHAGASGERHRAHQRFIDCSFSVFEKTFAPEMPVTRSGWRRSQQKSSQGGD</sequence>
<proteinExistence type="predicted"/>
<comment type="caution">
    <text evidence="1">The sequence shown here is derived from an EMBL/GenBank/DDBJ whole genome shotgun (WGS) entry which is preliminary data.</text>
</comment>
<evidence type="ECO:0000313" key="1">
    <source>
        <dbReference type="EMBL" id="CBH95574.1"/>
    </source>
</evidence>
<reference evidence="1" key="1">
    <citation type="submission" date="2009-10" db="EMBL/GenBank/DDBJ databases">
        <title>Diversity of trophic interactions inside an arsenic-rich microbial ecosystem.</title>
        <authorList>
            <person name="Bertin P.N."/>
            <person name="Heinrich-Salmeron A."/>
            <person name="Pelletier E."/>
            <person name="Goulhen-Chollet F."/>
            <person name="Arsene-Ploetze F."/>
            <person name="Gallien S."/>
            <person name="Calteau A."/>
            <person name="Vallenet D."/>
            <person name="Casiot C."/>
            <person name="Chane-Woon-Ming B."/>
            <person name="Giloteaux L."/>
            <person name="Barakat M."/>
            <person name="Bonnefoy V."/>
            <person name="Bruneel O."/>
            <person name="Chandler M."/>
            <person name="Cleiss J."/>
            <person name="Duran R."/>
            <person name="Elbaz-Poulichet F."/>
            <person name="Fonknechten N."/>
            <person name="Lauga B."/>
            <person name="Mornico D."/>
            <person name="Ortet P."/>
            <person name="Schaeffer C."/>
            <person name="Siguier P."/>
            <person name="Alexander Thil Smith A."/>
            <person name="Van Dorsselaer A."/>
            <person name="Weissenbach J."/>
            <person name="Medigue C."/>
            <person name="Le Paslier D."/>
        </authorList>
    </citation>
    <scope>NUCLEOTIDE SEQUENCE</scope>
</reference>
<gene>
    <name evidence="1" type="ORF">CARN2_1838</name>
</gene>
<dbReference type="EMBL" id="CABM01000008">
    <property type="protein sequence ID" value="CBH95574.1"/>
    <property type="molecule type" value="Genomic_DNA"/>
</dbReference>
<organism evidence="1">
    <name type="scientific">mine drainage metagenome</name>
    <dbReference type="NCBI Taxonomy" id="410659"/>
    <lineage>
        <taxon>unclassified sequences</taxon>
        <taxon>metagenomes</taxon>
        <taxon>ecological metagenomes</taxon>
    </lineage>
</organism>
<dbReference type="AlphaFoldDB" id="E6PKX3"/>